<proteinExistence type="predicted"/>
<feature type="region of interest" description="Disordered" evidence="1">
    <location>
        <begin position="1"/>
        <end position="21"/>
    </location>
</feature>
<protein>
    <submittedName>
        <fullName evidence="3">Uncharacterized protein</fullName>
    </submittedName>
</protein>
<dbReference type="AlphaFoldDB" id="A0A6C0BMP8"/>
<evidence type="ECO:0000256" key="2">
    <source>
        <dbReference type="SAM" id="Phobius"/>
    </source>
</evidence>
<feature type="compositionally biased region" description="Low complexity" evidence="1">
    <location>
        <begin position="9"/>
        <end position="21"/>
    </location>
</feature>
<sequence length="104" mass="10767">MPCSRNISQDDQQQAAQKAGQQATQAQQSNIIGDAMKAGRDTAISVGVLGFAMMVTGIVLGALSLGKGNPNKDLGIAAIVLSVFMAPVGMILGFIAFFIKPTSR</sequence>
<keyword evidence="2" id="KW-0472">Membrane</keyword>
<feature type="transmembrane region" description="Helical" evidence="2">
    <location>
        <begin position="43"/>
        <end position="63"/>
    </location>
</feature>
<keyword evidence="2" id="KW-0812">Transmembrane</keyword>
<organism evidence="3">
    <name type="scientific">viral metagenome</name>
    <dbReference type="NCBI Taxonomy" id="1070528"/>
    <lineage>
        <taxon>unclassified sequences</taxon>
        <taxon>metagenomes</taxon>
        <taxon>organismal metagenomes</taxon>
    </lineage>
</organism>
<evidence type="ECO:0000256" key="1">
    <source>
        <dbReference type="SAM" id="MobiDB-lite"/>
    </source>
</evidence>
<accession>A0A6C0BMP8</accession>
<keyword evidence="2" id="KW-1133">Transmembrane helix</keyword>
<dbReference type="EMBL" id="MN739208">
    <property type="protein sequence ID" value="QHS93675.1"/>
    <property type="molecule type" value="Genomic_DNA"/>
</dbReference>
<feature type="transmembrane region" description="Helical" evidence="2">
    <location>
        <begin position="75"/>
        <end position="99"/>
    </location>
</feature>
<name>A0A6C0BMP8_9ZZZZ</name>
<evidence type="ECO:0000313" key="3">
    <source>
        <dbReference type="EMBL" id="QHS93675.1"/>
    </source>
</evidence>
<reference evidence="3" key="1">
    <citation type="journal article" date="2020" name="Nature">
        <title>Giant virus diversity and host interactions through global metagenomics.</title>
        <authorList>
            <person name="Schulz F."/>
            <person name="Roux S."/>
            <person name="Paez-Espino D."/>
            <person name="Jungbluth S."/>
            <person name="Walsh D.A."/>
            <person name="Denef V.J."/>
            <person name="McMahon K.D."/>
            <person name="Konstantinidis K.T."/>
            <person name="Eloe-Fadrosh E.A."/>
            <person name="Kyrpides N.C."/>
            <person name="Woyke T."/>
        </authorList>
    </citation>
    <scope>NUCLEOTIDE SEQUENCE</scope>
    <source>
        <strain evidence="3">GVMAG-M-3300018080-19</strain>
    </source>
</reference>